<accession>A0A4U1BN48</accession>
<dbReference type="AlphaFoldDB" id="A0A4U1BN48"/>
<protein>
    <submittedName>
        <fullName evidence="2">DUF3718 domain-containing protein</fullName>
    </submittedName>
</protein>
<proteinExistence type="predicted"/>
<feature type="signal peptide" evidence="1">
    <location>
        <begin position="1"/>
        <end position="27"/>
    </location>
</feature>
<name>A0A4U1BN48_9GAMM</name>
<organism evidence="2 3">
    <name type="scientific">Ferrimonas aestuarii</name>
    <dbReference type="NCBI Taxonomy" id="2569539"/>
    <lineage>
        <taxon>Bacteria</taxon>
        <taxon>Pseudomonadati</taxon>
        <taxon>Pseudomonadota</taxon>
        <taxon>Gammaproteobacteria</taxon>
        <taxon>Alteromonadales</taxon>
        <taxon>Ferrimonadaceae</taxon>
        <taxon>Ferrimonas</taxon>
    </lineage>
</organism>
<comment type="caution">
    <text evidence="2">The sequence shown here is derived from an EMBL/GenBank/DDBJ whole genome shotgun (WGS) entry which is preliminary data.</text>
</comment>
<dbReference type="EMBL" id="SWCJ01000007">
    <property type="protein sequence ID" value="TKB54777.1"/>
    <property type="molecule type" value="Genomic_DNA"/>
</dbReference>
<dbReference type="OrthoDB" id="6332843at2"/>
<keyword evidence="3" id="KW-1185">Reference proteome</keyword>
<gene>
    <name evidence="2" type="ORF">FCL42_11555</name>
</gene>
<evidence type="ECO:0000313" key="2">
    <source>
        <dbReference type="EMBL" id="TKB54777.1"/>
    </source>
</evidence>
<sequence>MEVPMKYLIPIAALLLCASAHSVSFQAADKQFATKMCMLAAKGTPAQLHQAVANSQYSYLGIQKKIQCNGLSIGEFAKRHSPYARVIKRLNRR</sequence>
<reference evidence="2 3" key="1">
    <citation type="submission" date="2019-04" db="EMBL/GenBank/DDBJ databases">
        <authorList>
            <person name="Hwang J.C."/>
        </authorList>
    </citation>
    <scope>NUCLEOTIDE SEQUENCE [LARGE SCALE GENOMIC DNA]</scope>
    <source>
        <strain evidence="2 3">IMCC35002</strain>
    </source>
</reference>
<keyword evidence="1" id="KW-0732">Signal</keyword>
<feature type="chain" id="PRO_5020358953" evidence="1">
    <location>
        <begin position="28"/>
        <end position="93"/>
    </location>
</feature>
<evidence type="ECO:0000313" key="3">
    <source>
        <dbReference type="Proteomes" id="UP000305675"/>
    </source>
</evidence>
<evidence type="ECO:0000256" key="1">
    <source>
        <dbReference type="SAM" id="SignalP"/>
    </source>
</evidence>
<dbReference type="Proteomes" id="UP000305675">
    <property type="component" value="Unassembled WGS sequence"/>
</dbReference>